<evidence type="ECO:0000313" key="7">
    <source>
        <dbReference type="EMBL" id="ORX88745.1"/>
    </source>
</evidence>
<dbReference type="EMBL" id="MCFE01000501">
    <property type="protein sequence ID" value="ORX88745.1"/>
    <property type="molecule type" value="Genomic_DNA"/>
</dbReference>
<evidence type="ECO:0000256" key="3">
    <source>
        <dbReference type="ARBA" id="ARBA00022801"/>
    </source>
</evidence>
<dbReference type="PANTHER" id="PTHR30417:SF1">
    <property type="entry name" value="N-ACETYLMURAMOYL-L-ALANINE AMIDASE AMID"/>
    <property type="match status" value="1"/>
</dbReference>
<dbReference type="GO" id="GO:0071555">
    <property type="term" value="P:cell wall organization"/>
    <property type="evidence" value="ECO:0007669"/>
    <property type="project" value="UniProtKB-KW"/>
</dbReference>
<dbReference type="CDD" id="cd06583">
    <property type="entry name" value="PGRP"/>
    <property type="match status" value="1"/>
</dbReference>
<evidence type="ECO:0000313" key="8">
    <source>
        <dbReference type="Proteomes" id="UP000193498"/>
    </source>
</evidence>
<dbReference type="Gene3D" id="3.40.80.10">
    <property type="entry name" value="Peptidoglycan recognition protein-like"/>
    <property type="match status" value="1"/>
</dbReference>
<comment type="catalytic activity">
    <reaction evidence="1">
        <text>Hydrolyzes the link between N-acetylmuramoyl residues and L-amino acid residues in certain cell-wall glycopeptides.</text>
        <dbReference type="EC" id="3.5.1.28"/>
    </reaction>
</comment>
<dbReference type="PROSITE" id="PS51781">
    <property type="entry name" value="SH3B"/>
    <property type="match status" value="1"/>
</dbReference>
<evidence type="ECO:0000256" key="1">
    <source>
        <dbReference type="ARBA" id="ARBA00001561"/>
    </source>
</evidence>
<gene>
    <name evidence="7" type="ORF">K493DRAFT_359101</name>
</gene>
<dbReference type="InterPro" id="IPR036505">
    <property type="entry name" value="Amidase/PGRP_sf"/>
</dbReference>
<comment type="caution">
    <text evidence="7">The sequence shown here is derived from an EMBL/GenBank/DDBJ whole genome shotgun (WGS) entry which is preliminary data.</text>
</comment>
<protein>
    <recommendedName>
        <fullName evidence="2">N-acetylmuramoyl-L-alanine amidase</fullName>
        <ecNumber evidence="2">3.5.1.28</ecNumber>
    </recommendedName>
</protein>
<dbReference type="SMART" id="SM00287">
    <property type="entry name" value="SH3b"/>
    <property type="match status" value="1"/>
</dbReference>
<feature type="domain" description="SH3b" evidence="6">
    <location>
        <begin position="202"/>
        <end position="274"/>
    </location>
</feature>
<keyword evidence="8" id="KW-1185">Reference proteome</keyword>
<proteinExistence type="predicted"/>
<dbReference type="InterPro" id="IPR051206">
    <property type="entry name" value="NAMLAA_amidase_2"/>
</dbReference>
<dbReference type="AlphaFoldDB" id="A0A1Y1XST2"/>
<dbReference type="GO" id="GO:0008745">
    <property type="term" value="F:N-acetylmuramoyl-L-alanine amidase activity"/>
    <property type="evidence" value="ECO:0007669"/>
    <property type="project" value="UniProtKB-EC"/>
</dbReference>
<dbReference type="SUPFAM" id="SSF55846">
    <property type="entry name" value="N-acetylmuramoyl-L-alanine amidase-like"/>
    <property type="match status" value="1"/>
</dbReference>
<feature type="signal peptide" evidence="5">
    <location>
        <begin position="1"/>
        <end position="20"/>
    </location>
</feature>
<dbReference type="GO" id="GO:0009254">
    <property type="term" value="P:peptidoglycan turnover"/>
    <property type="evidence" value="ECO:0007669"/>
    <property type="project" value="TreeGrafter"/>
</dbReference>
<dbReference type="GO" id="GO:0009253">
    <property type="term" value="P:peptidoglycan catabolic process"/>
    <property type="evidence" value="ECO:0007669"/>
    <property type="project" value="InterPro"/>
</dbReference>
<evidence type="ECO:0000256" key="2">
    <source>
        <dbReference type="ARBA" id="ARBA00011901"/>
    </source>
</evidence>
<evidence type="ECO:0000256" key="4">
    <source>
        <dbReference type="ARBA" id="ARBA00023316"/>
    </source>
</evidence>
<dbReference type="Proteomes" id="UP000193498">
    <property type="component" value="Unassembled WGS sequence"/>
</dbReference>
<evidence type="ECO:0000256" key="5">
    <source>
        <dbReference type="SAM" id="SignalP"/>
    </source>
</evidence>
<keyword evidence="3" id="KW-0378">Hydrolase</keyword>
<keyword evidence="4" id="KW-0961">Cell wall biogenesis/degradation</keyword>
<dbReference type="PANTHER" id="PTHR30417">
    <property type="entry name" value="N-ACETYLMURAMOYL-L-ALANINE AMIDASE AMID"/>
    <property type="match status" value="1"/>
</dbReference>
<accession>A0A1Y1XST2</accession>
<organism evidence="7 8">
    <name type="scientific">Basidiobolus meristosporus CBS 931.73</name>
    <dbReference type="NCBI Taxonomy" id="1314790"/>
    <lineage>
        <taxon>Eukaryota</taxon>
        <taxon>Fungi</taxon>
        <taxon>Fungi incertae sedis</taxon>
        <taxon>Zoopagomycota</taxon>
        <taxon>Entomophthoromycotina</taxon>
        <taxon>Basidiobolomycetes</taxon>
        <taxon>Basidiobolales</taxon>
        <taxon>Basidiobolaceae</taxon>
        <taxon>Basidiobolus</taxon>
    </lineage>
</organism>
<dbReference type="Pfam" id="PF01510">
    <property type="entry name" value="Amidase_2"/>
    <property type="match status" value="1"/>
</dbReference>
<feature type="chain" id="PRO_5012508262" description="N-acetylmuramoyl-L-alanine amidase" evidence="5">
    <location>
        <begin position="21"/>
        <end position="274"/>
    </location>
</feature>
<reference evidence="7 8" key="1">
    <citation type="submission" date="2016-07" db="EMBL/GenBank/DDBJ databases">
        <title>Pervasive Adenine N6-methylation of Active Genes in Fungi.</title>
        <authorList>
            <consortium name="DOE Joint Genome Institute"/>
            <person name="Mondo S.J."/>
            <person name="Dannebaum R.O."/>
            <person name="Kuo R.C."/>
            <person name="Labutti K."/>
            <person name="Haridas S."/>
            <person name="Kuo A."/>
            <person name="Salamov A."/>
            <person name="Ahrendt S.R."/>
            <person name="Lipzen A."/>
            <person name="Sullivan W."/>
            <person name="Andreopoulos W.B."/>
            <person name="Clum A."/>
            <person name="Lindquist E."/>
            <person name="Daum C."/>
            <person name="Ramamoorthy G.K."/>
            <person name="Gryganskyi A."/>
            <person name="Culley D."/>
            <person name="Magnuson J.K."/>
            <person name="James T.Y."/>
            <person name="O'Malley M.A."/>
            <person name="Stajich J.E."/>
            <person name="Spatafora J.W."/>
            <person name="Visel A."/>
            <person name="Grigoriev I.V."/>
        </authorList>
    </citation>
    <scope>NUCLEOTIDE SEQUENCE [LARGE SCALE GENOMIC DNA]</scope>
    <source>
        <strain evidence="7 8">CBS 931.73</strain>
    </source>
</reference>
<sequence>MKFLSVSALLFLATLGSVNCQADEPGALWIGSPNFFANRHGLKPTYLIVHGTAGFTKAEDVGHWFADPSSQVASHYVVGQDGKVVQCVKESDGAWANGGKEPGADYWWTDSSANPNDRTISIEHVKPKTDNSNELTAAQKTATFKLIKNIIARNPGIRVGWADASGGITGHYSMQPQSRARCPGPFPWAEMFKYLNGGNGGASTGTVTSSTPLNVRSSAGTGGTVVGTLAPGAKVTILCQVSGESIFENPRWYKVSNGYVSGYYIKALQSSPPC</sequence>
<dbReference type="Gene3D" id="2.30.30.40">
    <property type="entry name" value="SH3 Domains"/>
    <property type="match status" value="1"/>
</dbReference>
<dbReference type="InParanoid" id="A0A1Y1XST2"/>
<keyword evidence="5" id="KW-0732">Signal</keyword>
<name>A0A1Y1XST2_9FUNG</name>
<dbReference type="SMART" id="SM00644">
    <property type="entry name" value="Ami_2"/>
    <property type="match status" value="1"/>
</dbReference>
<evidence type="ECO:0000259" key="6">
    <source>
        <dbReference type="PROSITE" id="PS51781"/>
    </source>
</evidence>
<dbReference type="InterPro" id="IPR003646">
    <property type="entry name" value="SH3-like_bac-type"/>
</dbReference>
<dbReference type="Pfam" id="PF08239">
    <property type="entry name" value="SH3_3"/>
    <property type="match status" value="1"/>
</dbReference>
<dbReference type="EC" id="3.5.1.28" evidence="2"/>
<dbReference type="InterPro" id="IPR002502">
    <property type="entry name" value="Amidase_domain"/>
</dbReference>
<dbReference type="OrthoDB" id="9970452at2759"/>